<gene>
    <name evidence="2" type="ORF">J3R30DRAFT_3470189</name>
</gene>
<dbReference type="Proteomes" id="UP001150266">
    <property type="component" value="Unassembled WGS sequence"/>
</dbReference>
<feature type="region of interest" description="Disordered" evidence="1">
    <location>
        <begin position="1"/>
        <end position="20"/>
    </location>
</feature>
<protein>
    <submittedName>
        <fullName evidence="2">Uncharacterized protein</fullName>
    </submittedName>
</protein>
<evidence type="ECO:0000256" key="1">
    <source>
        <dbReference type="SAM" id="MobiDB-lite"/>
    </source>
</evidence>
<organism evidence="2 3">
    <name type="scientific">Lentinula aciculospora</name>
    <dbReference type="NCBI Taxonomy" id="153920"/>
    <lineage>
        <taxon>Eukaryota</taxon>
        <taxon>Fungi</taxon>
        <taxon>Dikarya</taxon>
        <taxon>Basidiomycota</taxon>
        <taxon>Agaricomycotina</taxon>
        <taxon>Agaricomycetes</taxon>
        <taxon>Agaricomycetidae</taxon>
        <taxon>Agaricales</taxon>
        <taxon>Marasmiineae</taxon>
        <taxon>Omphalotaceae</taxon>
        <taxon>Lentinula</taxon>
    </lineage>
</organism>
<keyword evidence="3" id="KW-1185">Reference proteome</keyword>
<sequence>MTCKRHRRRHSYNDTESSVGQISRRQLRYSRAEHALSISFHAHIHSTPFGGPTTDPLQIQLRILCQASAFLTAQASDVRERLDALSNGILKNRSDVDPENYRQGLIDRWKVQRNLEKLDDEVKRVEGIIANININSPDSTFPNQNPESRTQKNLIRFLRTTSVRPQSRQLRPQFRSSTLAFIDHAPRRITLADISPFRARPSSLVEALIRGHVRVKSSTCNLSTRLSTSARPSRRITAALCDSLGSISEAGSVLVTQSEEGGKAEVGLEGESTMTSAITSDPCATPPPATDANGIATIFLYPRQYLNLDDIELQVGIPIYAQDLFARFDRVGLALGKNGALDLAFSSLSSLSICESPDQTPKRTKYSSLPPPSAFLTPPRRLIRSSGSLKGRIQSLKPSVSQGSLPSNSPSKLPSERERALLLSIPESTSILSLSSSQTSLAPSGLENGDFRKEQSSSVVSLPPGIDTVTKTAATNEGFDSTQSSKVTMLKRKLSSRLSLSVFRSPTKTSKKRED</sequence>
<feature type="region of interest" description="Disordered" evidence="1">
    <location>
        <begin position="436"/>
        <end position="464"/>
    </location>
</feature>
<name>A0A9W9DQJ8_9AGAR</name>
<reference evidence="2" key="1">
    <citation type="submission" date="2022-08" db="EMBL/GenBank/DDBJ databases">
        <title>A Global Phylogenomic Analysis of the Shiitake Genus Lentinula.</title>
        <authorList>
            <consortium name="DOE Joint Genome Institute"/>
            <person name="Sierra-Patev S."/>
            <person name="Min B."/>
            <person name="Naranjo-Ortiz M."/>
            <person name="Looney B."/>
            <person name="Konkel Z."/>
            <person name="Slot J.C."/>
            <person name="Sakamoto Y."/>
            <person name="Steenwyk J.L."/>
            <person name="Rokas A."/>
            <person name="Carro J."/>
            <person name="Camarero S."/>
            <person name="Ferreira P."/>
            <person name="Molpeceres G."/>
            <person name="Ruiz-Duenas F.J."/>
            <person name="Serrano A."/>
            <person name="Henrissat B."/>
            <person name="Drula E."/>
            <person name="Hughes K.W."/>
            <person name="Mata J.L."/>
            <person name="Ishikawa N.K."/>
            <person name="Vargas-Isla R."/>
            <person name="Ushijima S."/>
            <person name="Smith C.A."/>
            <person name="Ahrendt S."/>
            <person name="Andreopoulos W."/>
            <person name="He G."/>
            <person name="Labutti K."/>
            <person name="Lipzen A."/>
            <person name="Ng V."/>
            <person name="Riley R."/>
            <person name="Sandor L."/>
            <person name="Barry K."/>
            <person name="Martinez A.T."/>
            <person name="Xiao Y."/>
            <person name="Gibbons J.G."/>
            <person name="Terashima K."/>
            <person name="Grigoriev I.V."/>
            <person name="Hibbett D.S."/>
        </authorList>
    </citation>
    <scope>NUCLEOTIDE SEQUENCE</scope>
    <source>
        <strain evidence="2">JLM2183</strain>
    </source>
</reference>
<feature type="region of interest" description="Disordered" evidence="1">
    <location>
        <begin position="356"/>
        <end position="377"/>
    </location>
</feature>
<evidence type="ECO:0000313" key="2">
    <source>
        <dbReference type="EMBL" id="KAJ4480206.1"/>
    </source>
</evidence>
<evidence type="ECO:0000313" key="3">
    <source>
        <dbReference type="Proteomes" id="UP001150266"/>
    </source>
</evidence>
<dbReference type="OrthoDB" id="2982958at2759"/>
<feature type="compositionally biased region" description="Basic residues" evidence="1">
    <location>
        <begin position="1"/>
        <end position="10"/>
    </location>
</feature>
<feature type="compositionally biased region" description="Low complexity" evidence="1">
    <location>
        <begin position="404"/>
        <end position="413"/>
    </location>
</feature>
<proteinExistence type="predicted"/>
<feature type="compositionally biased region" description="Low complexity" evidence="1">
    <location>
        <begin position="436"/>
        <end position="446"/>
    </location>
</feature>
<comment type="caution">
    <text evidence="2">The sequence shown here is derived from an EMBL/GenBank/DDBJ whole genome shotgun (WGS) entry which is preliminary data.</text>
</comment>
<dbReference type="AlphaFoldDB" id="A0A9W9DQJ8"/>
<feature type="region of interest" description="Disordered" evidence="1">
    <location>
        <begin position="395"/>
        <end position="417"/>
    </location>
</feature>
<accession>A0A9W9DQJ8</accession>
<dbReference type="EMBL" id="JAOTPV010000007">
    <property type="protein sequence ID" value="KAJ4480206.1"/>
    <property type="molecule type" value="Genomic_DNA"/>
</dbReference>